<accession>A0A4Y8KM30</accession>
<dbReference type="AlphaFoldDB" id="A0A4Y8KM30"/>
<dbReference type="EMBL" id="SOHQ01000028">
    <property type="protein sequence ID" value="TFD78617.1"/>
    <property type="molecule type" value="Genomic_DNA"/>
</dbReference>
<dbReference type="Gene3D" id="3.10.290.30">
    <property type="entry name" value="MM3350-like"/>
    <property type="match status" value="1"/>
</dbReference>
<feature type="domain" description="Plasmid pRiA4b Orf3-like" evidence="1">
    <location>
        <begin position="66"/>
        <end position="231"/>
    </location>
</feature>
<dbReference type="SUPFAM" id="SSF159941">
    <property type="entry name" value="MM3350-like"/>
    <property type="match status" value="1"/>
</dbReference>
<dbReference type="RefSeq" id="WP_134174034.1">
    <property type="nucleotide sequence ID" value="NZ_SODI01000001.1"/>
</dbReference>
<keyword evidence="3" id="KW-1185">Reference proteome</keyword>
<dbReference type="Proteomes" id="UP000298218">
    <property type="component" value="Unassembled WGS sequence"/>
</dbReference>
<dbReference type="InterPro" id="IPR024047">
    <property type="entry name" value="MM3350-like_sf"/>
</dbReference>
<evidence type="ECO:0000259" key="1">
    <source>
        <dbReference type="Pfam" id="PF07929"/>
    </source>
</evidence>
<dbReference type="PANTHER" id="PTHR41878">
    <property type="entry name" value="LEXA REPRESSOR-RELATED"/>
    <property type="match status" value="1"/>
</dbReference>
<dbReference type="Pfam" id="PF07929">
    <property type="entry name" value="PRiA4_ORF3"/>
    <property type="match status" value="1"/>
</dbReference>
<dbReference type="PANTHER" id="PTHR41878:SF1">
    <property type="entry name" value="TNPR PROTEIN"/>
    <property type="match status" value="1"/>
</dbReference>
<organism evidence="2 3">
    <name type="scientific">Cryobacterium psychrophilum</name>
    <dbReference type="NCBI Taxonomy" id="41988"/>
    <lineage>
        <taxon>Bacteria</taxon>
        <taxon>Bacillati</taxon>
        <taxon>Actinomycetota</taxon>
        <taxon>Actinomycetes</taxon>
        <taxon>Micrococcales</taxon>
        <taxon>Microbacteriaceae</taxon>
        <taxon>Cryobacterium</taxon>
    </lineage>
</organism>
<dbReference type="OrthoDB" id="9816539at2"/>
<gene>
    <name evidence="2" type="ORF">E3T53_10605</name>
</gene>
<evidence type="ECO:0000313" key="2">
    <source>
        <dbReference type="EMBL" id="TFD78617.1"/>
    </source>
</evidence>
<dbReference type="InterPro" id="IPR012912">
    <property type="entry name" value="Plasmid_pRiA4b_Orf3-like"/>
</dbReference>
<name>A0A4Y8KM30_9MICO</name>
<evidence type="ECO:0000313" key="3">
    <source>
        <dbReference type="Proteomes" id="UP000298218"/>
    </source>
</evidence>
<comment type="caution">
    <text evidence="2">The sequence shown here is derived from an EMBL/GenBank/DDBJ whole genome shotgun (WGS) entry which is preliminary data.</text>
</comment>
<sequence>MTPQPTEPPSSDPAAVIDFAAARLRLRADDQPNDHGWALTDADESHRPLAKKPLPLLTPPVEPMRFTLRIDIVDSAPPIWRRLSLPSNLTLDRLHDVLQAAFGWTDSHLHQFTPADDLHRHEFEGILTPFDLAEGEEGVLESELRLDQLLGAPGDTLSYAYDFGDDWEHLLTLETVEPATTPSAVRCLDGGRQGPREDSGGIHYYDHLIEVATTPGHRDYRQMQDEISAFELWNFRDDIDLDAINRALDRVMNAEQALAWLRAHGGQSPVATLVATVGEDAQRYLAGFLAAARISEPVGVTLDEAKKATAVIRTLLRHVGEGIRLTGAGFLPPAAVIALMAELDPEGRSYGKANREANMPSLFALREVVTGLGLLRKYKGMLVLTKRGVQLRDAPLKLWHYLAQRMPVERTPHGHDSALVLLMLVAAGEAKSLGEMAQLLDVLTSVVGWQVEPTGRYGYSPALRAARGTTYLLTWAGKGSILLGRYSDSLDLPGSALLARATLLVES</sequence>
<proteinExistence type="predicted"/>
<reference evidence="2 3" key="1">
    <citation type="submission" date="2019-03" db="EMBL/GenBank/DDBJ databases">
        <title>Genomics of glacier-inhabiting Cryobacterium strains.</title>
        <authorList>
            <person name="Liu Q."/>
            <person name="Xin Y.-H."/>
        </authorList>
    </citation>
    <scope>NUCLEOTIDE SEQUENCE [LARGE SCALE GENOMIC DNA]</scope>
    <source>
        <strain evidence="2 3">CGMCC 1.4292</strain>
    </source>
</reference>
<protein>
    <submittedName>
        <fullName evidence="2">Plasmid pRiA4b ORF-3 family protein</fullName>
    </submittedName>
</protein>